<keyword evidence="2" id="KW-1185">Reference proteome</keyword>
<evidence type="ECO:0000313" key="2">
    <source>
        <dbReference type="Proteomes" id="UP000022910"/>
    </source>
</evidence>
<name>A0A015LGX0_RHIIW</name>
<gene>
    <name evidence="1" type="ORF">RirG_074680</name>
</gene>
<dbReference type="HOGENOM" id="CLU_2706171_0_0_1"/>
<sequence>MLNSGTFNVLRRYISTHFDRRSHFDEMMFHRKCILSKGEIVHFTHAPNCPFRHFAENGSDYYEKYSSRDENKK</sequence>
<dbReference type="EMBL" id="JEMT01015881">
    <property type="protein sequence ID" value="EXX71866.1"/>
    <property type="molecule type" value="Genomic_DNA"/>
</dbReference>
<evidence type="ECO:0000313" key="1">
    <source>
        <dbReference type="EMBL" id="EXX71866.1"/>
    </source>
</evidence>
<comment type="caution">
    <text evidence="1">The sequence shown here is derived from an EMBL/GenBank/DDBJ whole genome shotgun (WGS) entry which is preliminary data.</text>
</comment>
<proteinExistence type="predicted"/>
<reference evidence="1 2" key="1">
    <citation type="submission" date="2014-02" db="EMBL/GenBank/DDBJ databases">
        <title>Single nucleus genome sequencing reveals high similarity among nuclei of an endomycorrhizal fungus.</title>
        <authorList>
            <person name="Lin K."/>
            <person name="Geurts R."/>
            <person name="Zhang Z."/>
            <person name="Limpens E."/>
            <person name="Saunders D.G."/>
            <person name="Mu D."/>
            <person name="Pang E."/>
            <person name="Cao H."/>
            <person name="Cha H."/>
            <person name="Lin T."/>
            <person name="Zhou Q."/>
            <person name="Shang Y."/>
            <person name="Li Y."/>
            <person name="Ivanov S."/>
            <person name="Sharma T."/>
            <person name="Velzen R.V."/>
            <person name="Ruijter N.D."/>
            <person name="Aanen D.K."/>
            <person name="Win J."/>
            <person name="Kamoun S."/>
            <person name="Bisseling T."/>
            <person name="Huang S."/>
        </authorList>
    </citation>
    <scope>NUCLEOTIDE SEQUENCE [LARGE SCALE GENOMIC DNA]</scope>
    <source>
        <strain evidence="2">DAOM197198w</strain>
    </source>
</reference>
<dbReference type="AlphaFoldDB" id="A0A015LGX0"/>
<protein>
    <submittedName>
        <fullName evidence="1">Uncharacterized protein</fullName>
    </submittedName>
</protein>
<dbReference type="Proteomes" id="UP000022910">
    <property type="component" value="Unassembled WGS sequence"/>
</dbReference>
<accession>A0A015LGX0</accession>
<organism evidence="1 2">
    <name type="scientific">Rhizophagus irregularis (strain DAOM 197198w)</name>
    <name type="common">Glomus intraradices</name>
    <dbReference type="NCBI Taxonomy" id="1432141"/>
    <lineage>
        <taxon>Eukaryota</taxon>
        <taxon>Fungi</taxon>
        <taxon>Fungi incertae sedis</taxon>
        <taxon>Mucoromycota</taxon>
        <taxon>Glomeromycotina</taxon>
        <taxon>Glomeromycetes</taxon>
        <taxon>Glomerales</taxon>
        <taxon>Glomeraceae</taxon>
        <taxon>Rhizophagus</taxon>
    </lineage>
</organism>